<dbReference type="Proteomes" id="UP000323824">
    <property type="component" value="Chromosome"/>
</dbReference>
<evidence type="ECO:0000256" key="4">
    <source>
        <dbReference type="ARBA" id="ARBA00023136"/>
    </source>
</evidence>
<accession>A0A5C1QE07</accession>
<name>A0A5C1QE07_9SPIO</name>
<comment type="subcellular location">
    <subcellularLocation>
        <location evidence="1">Membrane</location>
        <topology evidence="1">Multi-pass membrane protein</topology>
    </subcellularLocation>
</comment>
<dbReference type="GO" id="GO:0016874">
    <property type="term" value="F:ligase activity"/>
    <property type="evidence" value="ECO:0007669"/>
    <property type="project" value="UniProtKB-KW"/>
</dbReference>
<feature type="transmembrane region" description="Helical" evidence="5">
    <location>
        <begin position="185"/>
        <end position="202"/>
    </location>
</feature>
<organism evidence="7 8">
    <name type="scientific">Thiospirochaeta perfilievii</name>
    <dbReference type="NCBI Taxonomy" id="252967"/>
    <lineage>
        <taxon>Bacteria</taxon>
        <taxon>Pseudomonadati</taxon>
        <taxon>Spirochaetota</taxon>
        <taxon>Spirochaetia</taxon>
        <taxon>Spirochaetales</taxon>
        <taxon>Spirochaetaceae</taxon>
        <taxon>Thiospirochaeta</taxon>
    </lineage>
</organism>
<reference evidence="7 8" key="1">
    <citation type="submission" date="2019-02" db="EMBL/GenBank/DDBJ databases">
        <authorList>
            <person name="Fomenkov A."/>
            <person name="Dubinina G."/>
            <person name="Grabovich M."/>
            <person name="Vincze T."/>
            <person name="Roberts R.J."/>
        </authorList>
    </citation>
    <scope>NUCLEOTIDE SEQUENCE [LARGE SCALE GENOMIC DNA]</scope>
    <source>
        <strain evidence="7 8">P</strain>
    </source>
</reference>
<evidence type="ECO:0000256" key="5">
    <source>
        <dbReference type="SAM" id="Phobius"/>
    </source>
</evidence>
<proteinExistence type="predicted"/>
<evidence type="ECO:0000259" key="6">
    <source>
        <dbReference type="Pfam" id="PF04932"/>
    </source>
</evidence>
<evidence type="ECO:0000256" key="2">
    <source>
        <dbReference type="ARBA" id="ARBA00022692"/>
    </source>
</evidence>
<evidence type="ECO:0000313" key="8">
    <source>
        <dbReference type="Proteomes" id="UP000323824"/>
    </source>
</evidence>
<gene>
    <name evidence="7" type="ORF">EW093_13150</name>
</gene>
<keyword evidence="8" id="KW-1185">Reference proteome</keyword>
<dbReference type="InterPro" id="IPR007016">
    <property type="entry name" value="O-antigen_ligase-rel_domated"/>
</dbReference>
<sequence length="214" mass="23740">MSFTSFLPLAISISTRRNRKRIVLIYFISFLFLFFTLTFVSLSSISFGPSIFGRTLNKLVRGINIFQGGGDSSFLARFLIIKYSFSNISNLVIGTGPGGAESFLIGSNPLGIVNPHSFFLEILINYGFIGFILSLFIFIHAFLILKKIFLITNNINIKASAAGGMSIILLFPIVSVVSSSLLKDWAFAWLPISLAYATLGSFRRSRHEYSNSYS</sequence>
<evidence type="ECO:0000256" key="1">
    <source>
        <dbReference type="ARBA" id="ARBA00004141"/>
    </source>
</evidence>
<reference evidence="7 8" key="2">
    <citation type="submission" date="2019-09" db="EMBL/GenBank/DDBJ databases">
        <title>Complete Genome Sequence and Methylome Analysis of free living Spirochaetas.</title>
        <authorList>
            <person name="Leshcheva N."/>
            <person name="Mikheeva N."/>
        </authorList>
    </citation>
    <scope>NUCLEOTIDE SEQUENCE [LARGE SCALE GENOMIC DNA]</scope>
    <source>
        <strain evidence="7 8">P</strain>
    </source>
</reference>
<evidence type="ECO:0000313" key="7">
    <source>
        <dbReference type="EMBL" id="QEN05617.1"/>
    </source>
</evidence>
<feature type="transmembrane region" description="Helical" evidence="5">
    <location>
        <begin position="157"/>
        <end position="179"/>
    </location>
</feature>
<keyword evidence="3 5" id="KW-1133">Transmembrane helix</keyword>
<evidence type="ECO:0000256" key="3">
    <source>
        <dbReference type="ARBA" id="ARBA00022989"/>
    </source>
</evidence>
<keyword evidence="4 5" id="KW-0472">Membrane</keyword>
<dbReference type="Pfam" id="PF04932">
    <property type="entry name" value="Wzy_C"/>
    <property type="match status" value="1"/>
</dbReference>
<keyword evidence="7" id="KW-0436">Ligase</keyword>
<protein>
    <submittedName>
        <fullName evidence="7">O-antigen ligase domain-containing protein</fullName>
    </submittedName>
</protein>
<feature type="transmembrane region" description="Helical" evidence="5">
    <location>
        <begin position="23"/>
        <end position="47"/>
    </location>
</feature>
<feature type="domain" description="O-antigen ligase-related" evidence="6">
    <location>
        <begin position="14"/>
        <end position="133"/>
    </location>
</feature>
<dbReference type="KEGG" id="sper:EW093_13150"/>
<dbReference type="GO" id="GO:0016020">
    <property type="term" value="C:membrane"/>
    <property type="evidence" value="ECO:0007669"/>
    <property type="project" value="UniProtKB-SubCell"/>
</dbReference>
<feature type="transmembrane region" description="Helical" evidence="5">
    <location>
        <begin position="123"/>
        <end position="145"/>
    </location>
</feature>
<dbReference type="EMBL" id="CP035807">
    <property type="protein sequence ID" value="QEN05617.1"/>
    <property type="molecule type" value="Genomic_DNA"/>
</dbReference>
<keyword evidence="2 5" id="KW-0812">Transmembrane</keyword>
<dbReference type="AlphaFoldDB" id="A0A5C1QE07"/>